<dbReference type="EMBL" id="CAJVQB010005007">
    <property type="protein sequence ID" value="CAG8650959.1"/>
    <property type="molecule type" value="Genomic_DNA"/>
</dbReference>
<evidence type="ECO:0000313" key="1">
    <source>
        <dbReference type="EMBL" id="CAG8650959.1"/>
    </source>
</evidence>
<sequence length="73" mass="8870">MKCKTFQRECSGLLSNKNKTIISKKLFIRYKFIKIFLPTNKRLRIEFNGNRLIEYKLRNVLLDSVDEKWLLNF</sequence>
<organism evidence="1 2">
    <name type="scientific">Gigaspora margarita</name>
    <dbReference type="NCBI Taxonomy" id="4874"/>
    <lineage>
        <taxon>Eukaryota</taxon>
        <taxon>Fungi</taxon>
        <taxon>Fungi incertae sedis</taxon>
        <taxon>Mucoromycota</taxon>
        <taxon>Glomeromycotina</taxon>
        <taxon>Glomeromycetes</taxon>
        <taxon>Diversisporales</taxon>
        <taxon>Gigasporaceae</taxon>
        <taxon>Gigaspora</taxon>
    </lineage>
</organism>
<dbReference type="Proteomes" id="UP000789901">
    <property type="component" value="Unassembled WGS sequence"/>
</dbReference>
<reference evidence="1 2" key="1">
    <citation type="submission" date="2021-06" db="EMBL/GenBank/DDBJ databases">
        <authorList>
            <person name="Kallberg Y."/>
            <person name="Tangrot J."/>
            <person name="Rosling A."/>
        </authorList>
    </citation>
    <scope>NUCLEOTIDE SEQUENCE [LARGE SCALE GENOMIC DNA]</scope>
    <source>
        <strain evidence="1 2">120-4 pot B 10/14</strain>
    </source>
</reference>
<evidence type="ECO:0000313" key="2">
    <source>
        <dbReference type="Proteomes" id="UP000789901"/>
    </source>
</evidence>
<accession>A0ABN7UQ72</accession>
<proteinExistence type="predicted"/>
<keyword evidence="2" id="KW-1185">Reference proteome</keyword>
<gene>
    <name evidence="1" type="ORF">GMARGA_LOCUS9351</name>
</gene>
<name>A0ABN7UQ72_GIGMA</name>
<protein>
    <submittedName>
        <fullName evidence="1">40700_t:CDS:1</fullName>
    </submittedName>
</protein>
<comment type="caution">
    <text evidence="1">The sequence shown here is derived from an EMBL/GenBank/DDBJ whole genome shotgun (WGS) entry which is preliminary data.</text>
</comment>